<evidence type="ECO:0000259" key="7">
    <source>
        <dbReference type="Pfam" id="PF17827"/>
    </source>
</evidence>
<keyword evidence="2 5" id="KW-0808">Transferase</keyword>
<dbReference type="Gene3D" id="1.10.8.10">
    <property type="entry name" value="DNA helicase RuvA subunit, C-terminal domain"/>
    <property type="match status" value="1"/>
</dbReference>
<dbReference type="Proteomes" id="UP000712157">
    <property type="component" value="Unassembled WGS sequence"/>
</dbReference>
<feature type="domain" description="Release factor glutamine methyltransferase N-terminal" evidence="7">
    <location>
        <begin position="8"/>
        <end position="75"/>
    </location>
</feature>
<dbReference type="InterPro" id="IPR019874">
    <property type="entry name" value="RF_methyltr_PrmC"/>
</dbReference>
<reference evidence="8" key="1">
    <citation type="submission" date="2021-06" db="EMBL/GenBank/DDBJ databases">
        <title>Description of novel taxa of the family Lachnospiraceae.</title>
        <authorList>
            <person name="Chaplin A.V."/>
            <person name="Sokolova S.R."/>
            <person name="Pikina A.P."/>
            <person name="Korzhanova M."/>
            <person name="Belova V."/>
            <person name="Korostin D."/>
            <person name="Efimov B.A."/>
        </authorList>
    </citation>
    <scope>NUCLEOTIDE SEQUENCE</scope>
    <source>
        <strain evidence="8">ASD5720</strain>
    </source>
</reference>
<feature type="binding site" evidence="5">
    <location>
        <position position="141"/>
    </location>
    <ligand>
        <name>S-adenosyl-L-methionine</name>
        <dbReference type="ChEBI" id="CHEBI:59789"/>
    </ligand>
</feature>
<dbReference type="InterPro" id="IPR007848">
    <property type="entry name" value="Small_mtfrase_dom"/>
</dbReference>
<gene>
    <name evidence="5 8" type="primary">prmC</name>
    <name evidence="8" type="ORF">KTH89_08275</name>
</gene>
<comment type="catalytic activity">
    <reaction evidence="4 5">
        <text>L-glutaminyl-[peptide chain release factor] + S-adenosyl-L-methionine = N(5)-methyl-L-glutaminyl-[peptide chain release factor] + S-adenosyl-L-homocysteine + H(+)</text>
        <dbReference type="Rhea" id="RHEA:42896"/>
        <dbReference type="Rhea" id="RHEA-COMP:10271"/>
        <dbReference type="Rhea" id="RHEA-COMP:10272"/>
        <dbReference type="ChEBI" id="CHEBI:15378"/>
        <dbReference type="ChEBI" id="CHEBI:30011"/>
        <dbReference type="ChEBI" id="CHEBI:57856"/>
        <dbReference type="ChEBI" id="CHEBI:59789"/>
        <dbReference type="ChEBI" id="CHEBI:61891"/>
        <dbReference type="EC" id="2.1.1.297"/>
    </reaction>
</comment>
<evidence type="ECO:0000259" key="6">
    <source>
        <dbReference type="Pfam" id="PF05175"/>
    </source>
</evidence>
<organism evidence="8 9">
    <name type="scientific">Diplocloster agilis</name>
    <dbReference type="NCBI Taxonomy" id="2850323"/>
    <lineage>
        <taxon>Bacteria</taxon>
        <taxon>Bacillati</taxon>
        <taxon>Bacillota</taxon>
        <taxon>Clostridia</taxon>
        <taxon>Lachnospirales</taxon>
        <taxon>Lachnospiraceae</taxon>
        <taxon>Diplocloster</taxon>
    </lineage>
</organism>
<comment type="caution">
    <text evidence="8">The sequence shown here is derived from an EMBL/GenBank/DDBJ whole genome shotgun (WGS) entry which is preliminary data.</text>
</comment>
<name>A0A949NDZ3_9FIRM</name>
<evidence type="ECO:0000256" key="5">
    <source>
        <dbReference type="HAMAP-Rule" id="MF_02126"/>
    </source>
</evidence>
<sequence>MTFQEAKIYGEKKLAQSQIEEYRFDAWYLLNYASGLTNAQYLLHQREPMDDGMWENYDRLLDARCGHIPLQHLTGEQEFYGLPFQVDRRVLIPRQDTEVLVEEVKRRLSPGMKVLDLCTGSGCILLSLLYGRNDLLGVGTDLSAEALEVAKANAERLGVEACWRQGDLFEPIDGTFDLIVSNPPYIPTEVISGLMPEVREYEPLSALDGGADGMDFYRRIGAEAGDYLTPGGWLYLEIGYDQGEAVSSLLSGHHYEEVRVIKDLAGLDRVVCGRLKEEL</sequence>
<comment type="caution">
    <text evidence="5">Lacks conserved residue(s) required for the propagation of feature annotation.</text>
</comment>
<comment type="similarity">
    <text evidence="5">Belongs to the protein N5-glutamine methyltransferase family. PrmC subfamily.</text>
</comment>
<evidence type="ECO:0000256" key="2">
    <source>
        <dbReference type="ARBA" id="ARBA00022679"/>
    </source>
</evidence>
<comment type="function">
    <text evidence="5">Methylates the class 1 translation termination release factors RF1/PrfA and RF2/PrfB on the glutamine residue of the universally conserved GGQ motif.</text>
</comment>
<dbReference type="GO" id="GO:0102559">
    <property type="term" value="F:peptide chain release factor N(5)-glutamine methyltransferase activity"/>
    <property type="evidence" value="ECO:0007669"/>
    <property type="project" value="UniProtKB-EC"/>
</dbReference>
<dbReference type="InterPro" id="IPR050320">
    <property type="entry name" value="N5-glutamine_MTase"/>
</dbReference>
<dbReference type="GO" id="GO:0032259">
    <property type="term" value="P:methylation"/>
    <property type="evidence" value="ECO:0007669"/>
    <property type="project" value="UniProtKB-KW"/>
</dbReference>
<feature type="domain" description="Methyltransferase small" evidence="6">
    <location>
        <begin position="97"/>
        <end position="185"/>
    </location>
</feature>
<keyword evidence="3 5" id="KW-0949">S-adenosyl-L-methionine</keyword>
<evidence type="ECO:0000256" key="4">
    <source>
        <dbReference type="ARBA" id="ARBA00048391"/>
    </source>
</evidence>
<dbReference type="EC" id="2.1.1.297" evidence="5"/>
<proteinExistence type="inferred from homology"/>
<dbReference type="AlphaFoldDB" id="A0A949NDZ3"/>
<dbReference type="CDD" id="cd02440">
    <property type="entry name" value="AdoMet_MTases"/>
    <property type="match status" value="1"/>
</dbReference>
<evidence type="ECO:0000256" key="3">
    <source>
        <dbReference type="ARBA" id="ARBA00022691"/>
    </source>
</evidence>
<dbReference type="InterPro" id="IPR029063">
    <property type="entry name" value="SAM-dependent_MTases_sf"/>
</dbReference>
<evidence type="ECO:0000313" key="9">
    <source>
        <dbReference type="Proteomes" id="UP000712157"/>
    </source>
</evidence>
<dbReference type="PANTHER" id="PTHR18895:SF74">
    <property type="entry name" value="MTRF1L RELEASE FACTOR GLUTAMINE METHYLTRANSFERASE"/>
    <property type="match status" value="1"/>
</dbReference>
<keyword evidence="1 5" id="KW-0489">Methyltransferase</keyword>
<dbReference type="Gene3D" id="3.40.50.150">
    <property type="entry name" value="Vaccinia Virus protein VP39"/>
    <property type="match status" value="1"/>
</dbReference>
<dbReference type="SUPFAM" id="SSF53335">
    <property type="entry name" value="S-adenosyl-L-methionine-dependent methyltransferases"/>
    <property type="match status" value="1"/>
</dbReference>
<dbReference type="RefSeq" id="WP_238721356.1">
    <property type="nucleotide sequence ID" value="NZ_JAHQCW010000010.1"/>
</dbReference>
<dbReference type="PROSITE" id="PS00092">
    <property type="entry name" value="N6_MTASE"/>
    <property type="match status" value="1"/>
</dbReference>
<protein>
    <recommendedName>
        <fullName evidence="5">Release factor glutamine methyltransferase</fullName>
        <shortName evidence="5">RF MTase</shortName>
        <ecNumber evidence="5">2.1.1.297</ecNumber>
    </recommendedName>
    <alternativeName>
        <fullName evidence="5">N5-glutamine methyltransferase PrmC</fullName>
    </alternativeName>
    <alternativeName>
        <fullName evidence="5">Protein-(glutamine-N5) MTase PrmC</fullName>
    </alternativeName>
    <alternativeName>
        <fullName evidence="5">Protein-glutamine N-methyltransferase PrmC</fullName>
    </alternativeName>
</protein>
<dbReference type="Pfam" id="PF05175">
    <property type="entry name" value="MTS"/>
    <property type="match status" value="1"/>
</dbReference>
<feature type="binding site" evidence="5">
    <location>
        <position position="182"/>
    </location>
    <ligand>
        <name>S-adenosyl-L-methionine</name>
        <dbReference type="ChEBI" id="CHEBI:59789"/>
    </ligand>
</feature>
<feature type="binding site" evidence="5">
    <location>
        <begin position="182"/>
        <end position="185"/>
    </location>
    <ligand>
        <name>substrate</name>
    </ligand>
</feature>
<dbReference type="Pfam" id="PF17827">
    <property type="entry name" value="PrmC_N"/>
    <property type="match status" value="1"/>
</dbReference>
<evidence type="ECO:0000313" key="8">
    <source>
        <dbReference type="EMBL" id="MBU9736531.1"/>
    </source>
</evidence>
<dbReference type="GO" id="GO:0003676">
    <property type="term" value="F:nucleic acid binding"/>
    <property type="evidence" value="ECO:0007669"/>
    <property type="project" value="InterPro"/>
</dbReference>
<keyword evidence="9" id="KW-1185">Reference proteome</keyword>
<accession>A0A949NDZ3</accession>
<evidence type="ECO:0000256" key="1">
    <source>
        <dbReference type="ARBA" id="ARBA00022603"/>
    </source>
</evidence>
<dbReference type="InterPro" id="IPR002052">
    <property type="entry name" value="DNA_methylase_N6_adenine_CS"/>
</dbReference>
<dbReference type="InterPro" id="IPR040758">
    <property type="entry name" value="PrmC_N"/>
</dbReference>
<dbReference type="EMBL" id="JAHQCW010000010">
    <property type="protein sequence ID" value="MBU9736531.1"/>
    <property type="molecule type" value="Genomic_DNA"/>
</dbReference>
<dbReference type="PANTHER" id="PTHR18895">
    <property type="entry name" value="HEMK METHYLTRANSFERASE"/>
    <property type="match status" value="1"/>
</dbReference>
<dbReference type="NCBIfam" id="TIGR03534">
    <property type="entry name" value="RF_mod_PrmC"/>
    <property type="match status" value="1"/>
</dbReference>
<dbReference type="NCBIfam" id="TIGR00536">
    <property type="entry name" value="hemK_fam"/>
    <property type="match status" value="1"/>
</dbReference>
<dbReference type="InterPro" id="IPR004556">
    <property type="entry name" value="HemK-like"/>
</dbReference>
<dbReference type="HAMAP" id="MF_02126">
    <property type="entry name" value="RF_methyltr_PrmC"/>
    <property type="match status" value="1"/>
</dbReference>